<evidence type="ECO:0000313" key="1">
    <source>
        <dbReference type="EMBL" id="NEZ67707.1"/>
    </source>
</evidence>
<comment type="caution">
    <text evidence="1">The sequence shown here is derived from an EMBL/GenBank/DDBJ whole genome shotgun (WGS) entry which is preliminary data.</text>
</comment>
<sequence length="67" mass="7077">MVLVPKQRGIQTEVEPIFLPIGEHCLDDGFVESVDVNLAIAEPSSDASLLAPLGKAGVQHVRLTSPA</sequence>
<accession>A0A6M0SGQ8</accession>
<organism evidence="1 2">
    <name type="scientific">Adonisia turfae CCMR0082</name>
    <dbReference type="NCBI Taxonomy" id="2304604"/>
    <lineage>
        <taxon>Bacteria</taxon>
        <taxon>Bacillati</taxon>
        <taxon>Cyanobacteriota</taxon>
        <taxon>Adonisia</taxon>
        <taxon>Adonisia turfae</taxon>
    </lineage>
</organism>
<dbReference type="RefSeq" id="WP_163670993.1">
    <property type="nucleotide sequence ID" value="NZ_QZCE01000002.1"/>
</dbReference>
<dbReference type="AlphaFoldDB" id="A0A6M0SGQ8"/>
<dbReference type="EMBL" id="QZCE01000002">
    <property type="protein sequence ID" value="NEZ67707.1"/>
    <property type="molecule type" value="Genomic_DNA"/>
</dbReference>
<protein>
    <submittedName>
        <fullName evidence="1">Uncharacterized protein</fullName>
    </submittedName>
</protein>
<name>A0A6M0SGQ8_9CYAN</name>
<proteinExistence type="predicted"/>
<evidence type="ECO:0000313" key="2">
    <source>
        <dbReference type="Proteomes" id="UP000473574"/>
    </source>
</evidence>
<gene>
    <name evidence="1" type="ORF">D0962_33945</name>
</gene>
<dbReference type="Proteomes" id="UP000473574">
    <property type="component" value="Unassembled WGS sequence"/>
</dbReference>
<reference evidence="1 2" key="1">
    <citation type="journal article" date="2020" name="Microb. Ecol.">
        <title>Ecogenomics of the Marine Benthic Filamentous Cyanobacterium Adonisia.</title>
        <authorList>
            <person name="Walter J.M."/>
            <person name="Coutinho F.H."/>
            <person name="Leomil L."/>
            <person name="Hargreaves P.I."/>
            <person name="Campeao M.E."/>
            <person name="Vieira V.V."/>
            <person name="Silva B.S."/>
            <person name="Fistarol G.O."/>
            <person name="Salomon P.S."/>
            <person name="Sawabe T."/>
            <person name="Mino S."/>
            <person name="Hosokawa M."/>
            <person name="Miyashita H."/>
            <person name="Maruyama F."/>
            <person name="van Verk M.C."/>
            <person name="Dutilh B.E."/>
            <person name="Thompson C.C."/>
            <person name="Thompson F.L."/>
        </authorList>
    </citation>
    <scope>NUCLEOTIDE SEQUENCE [LARGE SCALE GENOMIC DNA]</scope>
    <source>
        <strain evidence="1 2">CCMR0082</strain>
    </source>
</reference>